<sequence>MKKVLITGGAGFIGSHLCDALLENGYGVVVFDNLDQQVHPEGNIPEYLNRNVDFVKGDVRDYSKLKEVVCNADFIFHFASAVGVGQSQYQISKYVDVNICGTANLLDILVNSRHHIKKLIVAASMSSYGEGKARCKKCGIFKPALRNIPEGTGVKEKEYWEIKCPLCGDIADSIPTDEGSLLDSNSIYAITKKEQEEMCLLIGKLYGIPVVSLRFFNVYGPRQSLSNPYTGVAAIFISRIKNNKPPVIFEDGLQTRDFIWVDDVIRANILALENEKANQQYFNVGTGKPVSILDVAKNLINLSGKKIHPLVTYRFRKGDVRHCYADTRKIEKVLGFKPTFSFERGMLNLLKWSDSVIAEDRFISVMEELKKKKLV</sequence>
<name>A0A1V6C480_UNCT6</name>
<dbReference type="PANTHER" id="PTHR43000">
    <property type="entry name" value="DTDP-D-GLUCOSE 4,6-DEHYDRATASE-RELATED"/>
    <property type="match status" value="1"/>
</dbReference>
<dbReference type="EC" id="5.1.3.25" evidence="3"/>
<comment type="caution">
    <text evidence="3">The sequence shown here is derived from an EMBL/GenBank/DDBJ whole genome shotgun (WGS) entry which is preliminary data.</text>
</comment>
<dbReference type="EMBL" id="MWDQ01000150">
    <property type="protein sequence ID" value="OQB71733.1"/>
    <property type="molecule type" value="Genomic_DNA"/>
</dbReference>
<evidence type="ECO:0000313" key="3">
    <source>
        <dbReference type="EMBL" id="OQB71733.1"/>
    </source>
</evidence>
<reference evidence="3" key="1">
    <citation type="submission" date="2017-02" db="EMBL/GenBank/DDBJ databases">
        <title>Delving into the versatile metabolic prowess of the omnipresent phylum Bacteroidetes.</title>
        <authorList>
            <person name="Nobu M.K."/>
            <person name="Mei R."/>
            <person name="Narihiro T."/>
            <person name="Kuroda K."/>
            <person name="Liu W.-T."/>
        </authorList>
    </citation>
    <scope>NUCLEOTIDE SEQUENCE</scope>
    <source>
        <strain evidence="3">ADurb.Bin131</strain>
    </source>
</reference>
<dbReference type="Gene3D" id="3.40.50.720">
    <property type="entry name" value="NAD(P)-binding Rossmann-like Domain"/>
    <property type="match status" value="1"/>
</dbReference>
<evidence type="ECO:0000256" key="1">
    <source>
        <dbReference type="ARBA" id="ARBA00007637"/>
    </source>
</evidence>
<feature type="domain" description="NAD-dependent epimerase/dehydratase" evidence="2">
    <location>
        <begin position="174"/>
        <end position="285"/>
    </location>
</feature>
<dbReference type="InterPro" id="IPR036291">
    <property type="entry name" value="NAD(P)-bd_dom_sf"/>
</dbReference>
<dbReference type="PRINTS" id="PR01713">
    <property type="entry name" value="NUCEPIMERASE"/>
</dbReference>
<protein>
    <submittedName>
        <fullName evidence="3">dTDP-L-rhamnose 4-epimerase</fullName>
        <ecNumber evidence="3">5.1.3.25</ecNumber>
    </submittedName>
</protein>
<organism evidence="3">
    <name type="scientific">candidate division TA06 bacterium ADurb.Bin131</name>
    <dbReference type="NCBI Taxonomy" id="1852827"/>
    <lineage>
        <taxon>Bacteria</taxon>
        <taxon>Bacteria division TA06</taxon>
    </lineage>
</organism>
<dbReference type="Pfam" id="PF01370">
    <property type="entry name" value="Epimerase"/>
    <property type="match status" value="2"/>
</dbReference>
<comment type="similarity">
    <text evidence="1">Belongs to the NAD(P)-dependent epimerase/dehydratase family.</text>
</comment>
<dbReference type="InterPro" id="IPR001509">
    <property type="entry name" value="Epimerase_deHydtase"/>
</dbReference>
<accession>A0A1V6C480</accession>
<keyword evidence="3" id="KW-0413">Isomerase</keyword>
<proteinExistence type="inferred from homology"/>
<dbReference type="GO" id="GO:0016853">
    <property type="term" value="F:isomerase activity"/>
    <property type="evidence" value="ECO:0007669"/>
    <property type="project" value="UniProtKB-KW"/>
</dbReference>
<dbReference type="SUPFAM" id="SSF51735">
    <property type="entry name" value="NAD(P)-binding Rossmann-fold domains"/>
    <property type="match status" value="1"/>
</dbReference>
<dbReference type="Proteomes" id="UP000485562">
    <property type="component" value="Unassembled WGS sequence"/>
</dbReference>
<feature type="domain" description="NAD-dependent epimerase/dehydratase" evidence="2">
    <location>
        <begin position="4"/>
        <end position="133"/>
    </location>
</feature>
<gene>
    <name evidence="3" type="primary">wbiB</name>
    <name evidence="3" type="ORF">BWX89_01654</name>
</gene>
<evidence type="ECO:0000259" key="2">
    <source>
        <dbReference type="Pfam" id="PF01370"/>
    </source>
</evidence>
<dbReference type="AlphaFoldDB" id="A0A1V6C480"/>